<gene>
    <name evidence="2" type="ORF">HS088_TW02G00506</name>
</gene>
<keyword evidence="3" id="KW-1185">Reference proteome</keyword>
<dbReference type="EMBL" id="JAAARO010000002">
    <property type="protein sequence ID" value="KAF5751492.1"/>
    <property type="molecule type" value="Genomic_DNA"/>
</dbReference>
<evidence type="ECO:0000313" key="2">
    <source>
        <dbReference type="EMBL" id="KAF5751492.1"/>
    </source>
</evidence>
<sequence>MHRMVIRRAVGSEELVRFAPDDLGNHLSDLFYATGGPGSVSSNSSTSSFSSKAGR</sequence>
<evidence type="ECO:0000256" key="1">
    <source>
        <dbReference type="SAM" id="MobiDB-lite"/>
    </source>
</evidence>
<feature type="compositionally biased region" description="Low complexity" evidence="1">
    <location>
        <begin position="39"/>
        <end position="55"/>
    </location>
</feature>
<reference evidence="2 3" key="1">
    <citation type="journal article" date="2020" name="Nat. Commun.">
        <title>Genome of Tripterygium wilfordii and identification of cytochrome P450 involved in triptolide biosynthesis.</title>
        <authorList>
            <person name="Tu L."/>
            <person name="Su P."/>
            <person name="Zhang Z."/>
            <person name="Gao L."/>
            <person name="Wang J."/>
            <person name="Hu T."/>
            <person name="Zhou J."/>
            <person name="Zhang Y."/>
            <person name="Zhao Y."/>
            <person name="Liu Y."/>
            <person name="Song Y."/>
            <person name="Tong Y."/>
            <person name="Lu Y."/>
            <person name="Yang J."/>
            <person name="Xu C."/>
            <person name="Jia M."/>
            <person name="Peters R.J."/>
            <person name="Huang L."/>
            <person name="Gao W."/>
        </authorList>
    </citation>
    <scope>NUCLEOTIDE SEQUENCE [LARGE SCALE GENOMIC DNA]</scope>
    <source>
        <strain evidence="3">cv. XIE 37</strain>
        <tissue evidence="2">Leaf</tissue>
    </source>
</reference>
<name>A0A7J7DYM4_TRIWF</name>
<comment type="caution">
    <text evidence="2">The sequence shown here is derived from an EMBL/GenBank/DDBJ whole genome shotgun (WGS) entry which is preliminary data.</text>
</comment>
<dbReference type="AlphaFoldDB" id="A0A7J7DYM4"/>
<dbReference type="InParanoid" id="A0A7J7DYM4"/>
<feature type="region of interest" description="Disordered" evidence="1">
    <location>
        <begin position="35"/>
        <end position="55"/>
    </location>
</feature>
<protein>
    <submittedName>
        <fullName evidence="2">Uncharacterized protein</fullName>
    </submittedName>
</protein>
<proteinExistence type="predicted"/>
<dbReference type="Proteomes" id="UP000593562">
    <property type="component" value="Unassembled WGS sequence"/>
</dbReference>
<accession>A0A7J7DYM4</accession>
<organism evidence="2 3">
    <name type="scientific">Tripterygium wilfordii</name>
    <name type="common">Thunder God vine</name>
    <dbReference type="NCBI Taxonomy" id="458696"/>
    <lineage>
        <taxon>Eukaryota</taxon>
        <taxon>Viridiplantae</taxon>
        <taxon>Streptophyta</taxon>
        <taxon>Embryophyta</taxon>
        <taxon>Tracheophyta</taxon>
        <taxon>Spermatophyta</taxon>
        <taxon>Magnoliopsida</taxon>
        <taxon>eudicotyledons</taxon>
        <taxon>Gunneridae</taxon>
        <taxon>Pentapetalae</taxon>
        <taxon>rosids</taxon>
        <taxon>fabids</taxon>
        <taxon>Celastrales</taxon>
        <taxon>Celastraceae</taxon>
        <taxon>Tripterygium</taxon>
    </lineage>
</organism>
<evidence type="ECO:0000313" key="3">
    <source>
        <dbReference type="Proteomes" id="UP000593562"/>
    </source>
</evidence>